<dbReference type="Gene3D" id="3.30.70.660">
    <property type="entry name" value="Pseudouridine synthase I, catalytic domain, C-terminal subdomain"/>
    <property type="match status" value="1"/>
</dbReference>
<evidence type="ECO:0000256" key="4">
    <source>
        <dbReference type="RuleBase" id="RU003792"/>
    </source>
</evidence>
<dbReference type="PANTHER" id="PTHR11142">
    <property type="entry name" value="PSEUDOURIDYLATE SYNTHASE"/>
    <property type="match status" value="1"/>
</dbReference>
<evidence type="ECO:0000256" key="6">
    <source>
        <dbReference type="SAM" id="Phobius"/>
    </source>
</evidence>
<comment type="caution">
    <text evidence="8">The sequence shown here is derived from an EMBL/GenBank/DDBJ whole genome shotgun (WGS) entry which is preliminary data.</text>
</comment>
<evidence type="ECO:0000313" key="9">
    <source>
        <dbReference type="Proteomes" id="UP001205105"/>
    </source>
</evidence>
<protein>
    <recommendedName>
        <fullName evidence="4">tRNA pseudouridine synthase</fullName>
        <ecNumber evidence="4">5.4.99.12</ecNumber>
    </recommendedName>
</protein>
<name>A0AAD5DR26_9CHLO</name>
<reference evidence="8" key="1">
    <citation type="submission" date="2020-11" db="EMBL/GenBank/DDBJ databases">
        <title>Chlorella ohadii genome sequencing and assembly.</title>
        <authorList>
            <person name="Murik O."/>
            <person name="Treves H."/>
            <person name="Kedem I."/>
            <person name="Shotland Y."/>
            <person name="Kaplan A."/>
        </authorList>
    </citation>
    <scope>NUCLEOTIDE SEQUENCE</scope>
    <source>
        <strain evidence="8">1</strain>
    </source>
</reference>
<evidence type="ECO:0000313" key="8">
    <source>
        <dbReference type="EMBL" id="KAI7841541.1"/>
    </source>
</evidence>
<dbReference type="SUPFAM" id="SSF55120">
    <property type="entry name" value="Pseudouridine synthase"/>
    <property type="match status" value="1"/>
</dbReference>
<feature type="region of interest" description="Disordered" evidence="5">
    <location>
        <begin position="100"/>
        <end position="139"/>
    </location>
</feature>
<keyword evidence="2 4" id="KW-0819">tRNA processing</keyword>
<dbReference type="Gene3D" id="3.30.70.580">
    <property type="entry name" value="Pseudouridine synthase I, catalytic domain, N-terminal subdomain"/>
    <property type="match status" value="1"/>
</dbReference>
<keyword evidence="6" id="KW-1133">Transmembrane helix</keyword>
<feature type="domain" description="Pseudouridine synthase I TruA alpha/beta" evidence="7">
    <location>
        <begin position="153"/>
        <end position="263"/>
    </location>
</feature>
<evidence type="ECO:0000256" key="2">
    <source>
        <dbReference type="ARBA" id="ARBA00022694"/>
    </source>
</evidence>
<evidence type="ECO:0000256" key="1">
    <source>
        <dbReference type="ARBA" id="ARBA00009375"/>
    </source>
</evidence>
<dbReference type="EC" id="5.4.99.12" evidence="4"/>
<dbReference type="Proteomes" id="UP001205105">
    <property type="component" value="Unassembled WGS sequence"/>
</dbReference>
<gene>
    <name evidence="8" type="ORF">COHA_004712</name>
</gene>
<dbReference type="CDD" id="cd02570">
    <property type="entry name" value="PseudoU_synth_EcTruA"/>
    <property type="match status" value="1"/>
</dbReference>
<dbReference type="NCBIfam" id="TIGR00071">
    <property type="entry name" value="hisT_truA"/>
    <property type="match status" value="1"/>
</dbReference>
<dbReference type="Pfam" id="PF01416">
    <property type="entry name" value="PseudoU_synth_1"/>
    <property type="match status" value="2"/>
</dbReference>
<dbReference type="InterPro" id="IPR020094">
    <property type="entry name" value="TruA/RsuA/RluB/E/F_N"/>
</dbReference>
<dbReference type="InterPro" id="IPR020097">
    <property type="entry name" value="PsdUridine_synth_TruA_a/b_dom"/>
</dbReference>
<keyword evidence="9" id="KW-1185">Reference proteome</keyword>
<sequence>MDPLDQLGGSLLGFALCACAGTAGAFAAVCGKLAGQPGISTLASVLLYGLLALANGAMLALYSRSLRHNSSLASTAATTAVNISATGLLGRAVFGGKPGAGQQAEGAAGEPQAGGQAHGQQQQQQQQADSTQQAGSSDQEGSAFFHYAVTLQYDGTSYSGFQLQPMAPPAAAGQPRGPRTKPTIQLRLEQALVKLTCEPREVLKVQAAGRTDAGVHARGQVAQFSCRRQLAPSSIQRALNSRLPPDIRAVAVEAVAPDFNVRYADSKTYSYDIHLGAVADPFLSRFRHHPRRPERLDLDAMAAAAQLFMGQHNFSNFANVSEDGARKNPVKTIRRYELLPLDAGVRLEVEGNGFLYKQVRHMTGALLAVGTGQLPAEAIAAALAAGGEARSGAERHAFRGWMVAEAKGLCLQRVTYAPASPLPLVPHDD</sequence>
<dbReference type="GO" id="GO:0160147">
    <property type="term" value="F:tRNA pseudouridine(38-40) synthase activity"/>
    <property type="evidence" value="ECO:0007669"/>
    <property type="project" value="UniProtKB-EC"/>
</dbReference>
<dbReference type="PANTHER" id="PTHR11142:SF0">
    <property type="entry name" value="TRNA PSEUDOURIDINE SYNTHASE-LIKE 1"/>
    <property type="match status" value="1"/>
</dbReference>
<proteinExistence type="inferred from homology"/>
<dbReference type="GO" id="GO:0003723">
    <property type="term" value="F:RNA binding"/>
    <property type="evidence" value="ECO:0007669"/>
    <property type="project" value="InterPro"/>
</dbReference>
<dbReference type="InterPro" id="IPR001406">
    <property type="entry name" value="PsdUridine_synth_TruA"/>
</dbReference>
<feature type="transmembrane region" description="Helical" evidence="6">
    <location>
        <begin position="43"/>
        <end position="62"/>
    </location>
</feature>
<comment type="catalytic activity">
    <reaction evidence="4">
        <text>uridine(38/39/40) in tRNA = pseudouridine(38/39/40) in tRNA</text>
        <dbReference type="Rhea" id="RHEA:22376"/>
        <dbReference type="Rhea" id="RHEA-COMP:10085"/>
        <dbReference type="Rhea" id="RHEA-COMP:10087"/>
        <dbReference type="ChEBI" id="CHEBI:65314"/>
        <dbReference type="ChEBI" id="CHEBI:65315"/>
        <dbReference type="EC" id="5.4.99.12"/>
    </reaction>
</comment>
<dbReference type="AlphaFoldDB" id="A0AAD5DR26"/>
<evidence type="ECO:0000256" key="5">
    <source>
        <dbReference type="SAM" id="MobiDB-lite"/>
    </source>
</evidence>
<keyword evidence="6" id="KW-0472">Membrane</keyword>
<comment type="similarity">
    <text evidence="1 4">Belongs to the tRNA pseudouridine synthase TruA family.</text>
</comment>
<accession>A0AAD5DR26</accession>
<evidence type="ECO:0000259" key="7">
    <source>
        <dbReference type="Pfam" id="PF01416"/>
    </source>
</evidence>
<dbReference type="GO" id="GO:0031119">
    <property type="term" value="P:tRNA pseudouridine synthesis"/>
    <property type="evidence" value="ECO:0007669"/>
    <property type="project" value="TreeGrafter"/>
</dbReference>
<organism evidence="8 9">
    <name type="scientific">Chlorella ohadii</name>
    <dbReference type="NCBI Taxonomy" id="2649997"/>
    <lineage>
        <taxon>Eukaryota</taxon>
        <taxon>Viridiplantae</taxon>
        <taxon>Chlorophyta</taxon>
        <taxon>core chlorophytes</taxon>
        <taxon>Trebouxiophyceae</taxon>
        <taxon>Chlorellales</taxon>
        <taxon>Chlorellaceae</taxon>
        <taxon>Chlorella clade</taxon>
        <taxon>Chlorella</taxon>
    </lineage>
</organism>
<evidence type="ECO:0000256" key="3">
    <source>
        <dbReference type="ARBA" id="ARBA00023235"/>
    </source>
</evidence>
<dbReference type="HAMAP" id="MF_00171">
    <property type="entry name" value="TruA"/>
    <property type="match status" value="1"/>
</dbReference>
<dbReference type="InterPro" id="IPR020095">
    <property type="entry name" value="PsdUridine_synth_TruA_C"/>
</dbReference>
<dbReference type="InterPro" id="IPR020103">
    <property type="entry name" value="PsdUridine_synth_cat_dom_sf"/>
</dbReference>
<dbReference type="EMBL" id="JADXDR010000062">
    <property type="protein sequence ID" value="KAI7841541.1"/>
    <property type="molecule type" value="Genomic_DNA"/>
</dbReference>
<feature type="domain" description="Pseudouridine synthase I TruA alpha/beta" evidence="7">
    <location>
        <begin position="304"/>
        <end position="416"/>
    </location>
</feature>
<keyword evidence="3 4" id="KW-0413">Isomerase</keyword>
<keyword evidence="6" id="KW-0812">Transmembrane</keyword>